<protein>
    <submittedName>
        <fullName evidence="9">Carbohydrate ABC transporter permease</fullName>
    </submittedName>
</protein>
<feature type="transmembrane region" description="Helical" evidence="7">
    <location>
        <begin position="107"/>
        <end position="126"/>
    </location>
</feature>
<dbReference type="Gene3D" id="1.10.3720.10">
    <property type="entry name" value="MetI-like"/>
    <property type="match status" value="1"/>
</dbReference>
<reference evidence="9" key="1">
    <citation type="submission" date="2020-10" db="EMBL/GenBank/DDBJ databases">
        <authorList>
            <person name="Gilroy R."/>
        </authorList>
    </citation>
    <scope>NUCLEOTIDE SEQUENCE</scope>
    <source>
        <strain evidence="9">CHK199-13235</strain>
    </source>
</reference>
<evidence type="ECO:0000313" key="10">
    <source>
        <dbReference type="Proteomes" id="UP000824002"/>
    </source>
</evidence>
<evidence type="ECO:0000259" key="8">
    <source>
        <dbReference type="PROSITE" id="PS50928"/>
    </source>
</evidence>
<keyword evidence="6 7" id="KW-0472">Membrane</keyword>
<gene>
    <name evidence="9" type="ORF">IAB51_07895</name>
</gene>
<evidence type="ECO:0000256" key="1">
    <source>
        <dbReference type="ARBA" id="ARBA00004651"/>
    </source>
</evidence>
<comment type="caution">
    <text evidence="9">The sequence shown here is derived from an EMBL/GenBank/DDBJ whole genome shotgun (WGS) entry which is preliminary data.</text>
</comment>
<dbReference type="PROSITE" id="PS50928">
    <property type="entry name" value="ABC_TM1"/>
    <property type="match status" value="1"/>
</dbReference>
<proteinExistence type="inferred from homology"/>
<dbReference type="GO" id="GO:0005886">
    <property type="term" value="C:plasma membrane"/>
    <property type="evidence" value="ECO:0007669"/>
    <property type="project" value="UniProtKB-SubCell"/>
</dbReference>
<organism evidence="9 10">
    <name type="scientific">Candidatus Merdivicinus excrementipullorum</name>
    <dbReference type="NCBI Taxonomy" id="2840867"/>
    <lineage>
        <taxon>Bacteria</taxon>
        <taxon>Bacillati</taxon>
        <taxon>Bacillota</taxon>
        <taxon>Clostridia</taxon>
        <taxon>Eubacteriales</taxon>
        <taxon>Oscillospiraceae</taxon>
        <taxon>Oscillospiraceae incertae sedis</taxon>
        <taxon>Candidatus Merdivicinus</taxon>
    </lineage>
</organism>
<reference evidence="9" key="2">
    <citation type="journal article" date="2021" name="PeerJ">
        <title>Extensive microbial diversity within the chicken gut microbiome revealed by metagenomics and culture.</title>
        <authorList>
            <person name="Gilroy R."/>
            <person name="Ravi A."/>
            <person name="Getino M."/>
            <person name="Pursley I."/>
            <person name="Horton D.L."/>
            <person name="Alikhan N.F."/>
            <person name="Baker D."/>
            <person name="Gharbi K."/>
            <person name="Hall N."/>
            <person name="Watson M."/>
            <person name="Adriaenssens E.M."/>
            <person name="Foster-Nyarko E."/>
            <person name="Jarju S."/>
            <person name="Secka A."/>
            <person name="Antonio M."/>
            <person name="Oren A."/>
            <person name="Chaudhuri R.R."/>
            <person name="La Ragione R."/>
            <person name="Hildebrand F."/>
            <person name="Pallen M.J."/>
        </authorList>
    </citation>
    <scope>NUCLEOTIDE SEQUENCE</scope>
    <source>
        <strain evidence="9">CHK199-13235</strain>
    </source>
</reference>
<name>A0A9D1JZK8_9FIRM</name>
<dbReference type="GO" id="GO:0055085">
    <property type="term" value="P:transmembrane transport"/>
    <property type="evidence" value="ECO:0007669"/>
    <property type="project" value="InterPro"/>
</dbReference>
<accession>A0A9D1JZK8</accession>
<keyword evidence="2 7" id="KW-0813">Transport</keyword>
<feature type="transmembrane region" description="Helical" evidence="7">
    <location>
        <begin position="12"/>
        <end position="31"/>
    </location>
</feature>
<feature type="domain" description="ABC transmembrane type-1" evidence="8">
    <location>
        <begin position="72"/>
        <end position="276"/>
    </location>
</feature>
<feature type="transmembrane region" description="Helical" evidence="7">
    <location>
        <begin position="180"/>
        <end position="202"/>
    </location>
</feature>
<keyword evidence="3" id="KW-1003">Cell membrane</keyword>
<evidence type="ECO:0000256" key="4">
    <source>
        <dbReference type="ARBA" id="ARBA00022692"/>
    </source>
</evidence>
<dbReference type="EMBL" id="DVJP01000050">
    <property type="protein sequence ID" value="HIS76719.1"/>
    <property type="molecule type" value="Genomic_DNA"/>
</dbReference>
<evidence type="ECO:0000313" key="9">
    <source>
        <dbReference type="EMBL" id="HIS76719.1"/>
    </source>
</evidence>
<feature type="transmembrane region" description="Helical" evidence="7">
    <location>
        <begin position="138"/>
        <end position="159"/>
    </location>
</feature>
<comment type="subcellular location">
    <subcellularLocation>
        <location evidence="1 7">Cell membrane</location>
        <topology evidence="1 7">Multi-pass membrane protein</topology>
    </subcellularLocation>
</comment>
<feature type="transmembrane region" description="Helical" evidence="7">
    <location>
        <begin position="75"/>
        <end position="95"/>
    </location>
</feature>
<dbReference type="InterPro" id="IPR035906">
    <property type="entry name" value="MetI-like_sf"/>
</dbReference>
<evidence type="ECO:0000256" key="5">
    <source>
        <dbReference type="ARBA" id="ARBA00022989"/>
    </source>
</evidence>
<dbReference type="Pfam" id="PF00528">
    <property type="entry name" value="BPD_transp_1"/>
    <property type="match status" value="1"/>
</dbReference>
<dbReference type="PANTHER" id="PTHR43744">
    <property type="entry name" value="ABC TRANSPORTER PERMEASE PROTEIN MG189-RELATED-RELATED"/>
    <property type="match status" value="1"/>
</dbReference>
<evidence type="ECO:0000256" key="2">
    <source>
        <dbReference type="ARBA" id="ARBA00022448"/>
    </source>
</evidence>
<dbReference type="PANTHER" id="PTHR43744:SF9">
    <property type="entry name" value="POLYGALACTURONAN_RHAMNOGALACTURONAN TRANSPORT SYSTEM PERMEASE PROTEIN YTCP"/>
    <property type="match status" value="1"/>
</dbReference>
<sequence>MVTSRKKISAFTVVNTLIMVFLMITTVYPFWYTIVASLSAVNKGGGFQLLPNQFTLDAYKLIFDYDLVWIGYRNTIIRCIIGTTLSVFFTALTAYPLSKREMPFWNFFTNFILFTMLFSGGLIPTFLLIKDLHMLNTIWALVIPGMMGAYNIFIVRNFFSSIPAGLEESARIDGAGWFCIWWKIILPLAKPVIATITLWSLVGHWNAWYDALLYITDPNKTVVQAVLRKITIENSASDVNAIMSKMENKNQVATKSMEMAMVVVTIVPMLITYPFLQRYFVKGIMIGSIKG</sequence>
<evidence type="ECO:0000256" key="3">
    <source>
        <dbReference type="ARBA" id="ARBA00022475"/>
    </source>
</evidence>
<keyword evidence="5 7" id="KW-1133">Transmembrane helix</keyword>
<evidence type="ECO:0000256" key="7">
    <source>
        <dbReference type="RuleBase" id="RU363032"/>
    </source>
</evidence>
<evidence type="ECO:0000256" key="6">
    <source>
        <dbReference type="ARBA" id="ARBA00023136"/>
    </source>
</evidence>
<feature type="transmembrane region" description="Helical" evidence="7">
    <location>
        <begin position="259"/>
        <end position="276"/>
    </location>
</feature>
<dbReference type="AlphaFoldDB" id="A0A9D1JZK8"/>
<dbReference type="CDD" id="cd06261">
    <property type="entry name" value="TM_PBP2"/>
    <property type="match status" value="1"/>
</dbReference>
<dbReference type="Proteomes" id="UP000824002">
    <property type="component" value="Unassembled WGS sequence"/>
</dbReference>
<dbReference type="SUPFAM" id="SSF161098">
    <property type="entry name" value="MetI-like"/>
    <property type="match status" value="1"/>
</dbReference>
<comment type="similarity">
    <text evidence="7">Belongs to the binding-protein-dependent transport system permease family.</text>
</comment>
<dbReference type="InterPro" id="IPR000515">
    <property type="entry name" value="MetI-like"/>
</dbReference>
<keyword evidence="4 7" id="KW-0812">Transmembrane</keyword>